<feature type="region of interest" description="Disordered" evidence="1">
    <location>
        <begin position="1"/>
        <end position="32"/>
    </location>
</feature>
<evidence type="ECO:0000313" key="2">
    <source>
        <dbReference type="EMBL" id="KAA2260122.1"/>
    </source>
</evidence>
<protein>
    <recommendedName>
        <fullName evidence="4">Ribbon-helix-helix protein, copG family</fullName>
    </recommendedName>
</protein>
<evidence type="ECO:0000313" key="3">
    <source>
        <dbReference type="Proteomes" id="UP000323454"/>
    </source>
</evidence>
<sequence>MSAASRPQSAGTRSSQDAGKQGKERRPDPKRINVAVTPDTVRALELVMDREGVSLTEAVRRLIGYGEFVYRAVREDGADLLVKTDDSTKEVVLL</sequence>
<gene>
    <name evidence="2" type="ORF">F0L68_20570</name>
</gene>
<dbReference type="RefSeq" id="WP_149851251.1">
    <property type="nucleotide sequence ID" value="NZ_VUOB01000037.1"/>
</dbReference>
<proteinExistence type="predicted"/>
<dbReference type="EMBL" id="VUOB01000037">
    <property type="protein sequence ID" value="KAA2260122.1"/>
    <property type="molecule type" value="Genomic_DNA"/>
</dbReference>
<comment type="caution">
    <text evidence="2">The sequence shown here is derived from an EMBL/GenBank/DDBJ whole genome shotgun (WGS) entry which is preliminary data.</text>
</comment>
<reference evidence="2 3" key="2">
    <citation type="submission" date="2019-09" db="EMBL/GenBank/DDBJ databases">
        <authorList>
            <person name="Jin C."/>
        </authorList>
    </citation>
    <scope>NUCLEOTIDE SEQUENCE [LARGE SCALE GENOMIC DNA]</scope>
    <source>
        <strain evidence="2 3">AN110305</strain>
    </source>
</reference>
<dbReference type="OrthoDB" id="3696136at2"/>
<accession>A0A5B2XBF9</accession>
<evidence type="ECO:0008006" key="4">
    <source>
        <dbReference type="Google" id="ProtNLM"/>
    </source>
</evidence>
<feature type="compositionally biased region" description="Basic and acidic residues" evidence="1">
    <location>
        <begin position="20"/>
        <end position="31"/>
    </location>
</feature>
<organism evidence="2 3">
    <name type="scientific">Solihabitans fulvus</name>
    <dbReference type="NCBI Taxonomy" id="1892852"/>
    <lineage>
        <taxon>Bacteria</taxon>
        <taxon>Bacillati</taxon>
        <taxon>Actinomycetota</taxon>
        <taxon>Actinomycetes</taxon>
        <taxon>Pseudonocardiales</taxon>
        <taxon>Pseudonocardiaceae</taxon>
        <taxon>Solihabitans</taxon>
    </lineage>
</organism>
<dbReference type="AlphaFoldDB" id="A0A5B2XBF9"/>
<dbReference type="Proteomes" id="UP000323454">
    <property type="component" value="Unassembled WGS sequence"/>
</dbReference>
<reference evidence="2 3" key="1">
    <citation type="submission" date="2019-09" db="EMBL/GenBank/DDBJ databases">
        <title>Goodfellowia gen. nov., a new genus of the Pseudonocardineae related to Actinoalloteichus, containing Goodfellowia coeruleoviolacea gen. nov., comb. nov. gen. nov., comb. nov.</title>
        <authorList>
            <person name="Labeda D."/>
        </authorList>
    </citation>
    <scope>NUCLEOTIDE SEQUENCE [LARGE SCALE GENOMIC DNA]</scope>
    <source>
        <strain evidence="2 3">AN110305</strain>
    </source>
</reference>
<keyword evidence="3" id="KW-1185">Reference proteome</keyword>
<name>A0A5B2XBF9_9PSEU</name>
<evidence type="ECO:0000256" key="1">
    <source>
        <dbReference type="SAM" id="MobiDB-lite"/>
    </source>
</evidence>
<feature type="compositionally biased region" description="Polar residues" evidence="1">
    <location>
        <begin position="1"/>
        <end position="18"/>
    </location>
</feature>